<feature type="region of interest" description="Disordered" evidence="1">
    <location>
        <begin position="1"/>
        <end position="46"/>
    </location>
</feature>
<proteinExistence type="predicted"/>
<gene>
    <name evidence="3" type="ORF">B0T16DRAFT_347993</name>
</gene>
<dbReference type="Pfam" id="PF06985">
    <property type="entry name" value="HET"/>
    <property type="match status" value="1"/>
</dbReference>
<sequence length="628" mass="69829">MERRQDWEEYLRRGTPDAGESSSNTRATESVGARMPGPESGQQLSLPDIDPEWISLDTIHAWMRFCNNLHDCTEHSRFGKPPAWLIDVEDERLVLPPSDAVTYCALSYVWGQVTTTKLTSSNLDRFCEPGAFSANNPDVRIPKTIRHTISLVKALGERYLWVDALCIGQDDDARFHAELRNMGAIYHNASFTVVAATAWDADEGLRGLKGISSRRQLASNFADDLHKYLEPESMVWNSRGWTFQEGQFSRRMLMFCGQTAIWSCGNCSVDETGLCRPAYYHGVRSLDGIKSIKQNADNTNTTSDSQKSDPSPTDTKKKWKGSRVWEKVKHKGRTAEKGAEPQQPPPRAANMKHQFSKYFKEAVAPFNTRNFTQQSDVPRAFEGIAHFLTQNAAAGGLFSQGFSWGLPLAHFPLSLTWSSAGEDLRPRDPELGFPSWSWFACEGDVSDFYKSSGTLRERFIPTSQDRVVCKWEIVQGGGDSSRSGEHDTGKTVRIVGQRCAMVTAMGMALSNAAGTPIYWISQGLYDAKSAFAIADRPREVEASYARGDERLLFAAISEFDATVKSPGPNGARSTGKYVNALWVVGRGDGASMDGNGLRVRRQGVAVVERSLWNRFVLRMGKDLVTVLE</sequence>
<dbReference type="EMBL" id="JAULSV010000003">
    <property type="protein sequence ID" value="KAK0648033.1"/>
    <property type="molecule type" value="Genomic_DNA"/>
</dbReference>
<dbReference type="AlphaFoldDB" id="A0AA39Y8S8"/>
<evidence type="ECO:0000256" key="1">
    <source>
        <dbReference type="SAM" id="MobiDB-lite"/>
    </source>
</evidence>
<protein>
    <submittedName>
        <fullName evidence="3">Heterokaryon incompatibility protein-domain-containing protein</fullName>
    </submittedName>
</protein>
<name>A0AA39Y8S8_9PEZI</name>
<accession>A0AA39Y8S8</accession>
<dbReference type="Proteomes" id="UP001174936">
    <property type="component" value="Unassembled WGS sequence"/>
</dbReference>
<dbReference type="PANTHER" id="PTHR33112:SF12">
    <property type="entry name" value="HETEROKARYON INCOMPATIBILITY DOMAIN-CONTAINING PROTEIN"/>
    <property type="match status" value="1"/>
</dbReference>
<feature type="region of interest" description="Disordered" evidence="1">
    <location>
        <begin position="294"/>
        <end position="349"/>
    </location>
</feature>
<evidence type="ECO:0000313" key="3">
    <source>
        <dbReference type="EMBL" id="KAK0648033.1"/>
    </source>
</evidence>
<feature type="domain" description="Heterokaryon incompatibility" evidence="2">
    <location>
        <begin position="103"/>
        <end position="245"/>
    </location>
</feature>
<keyword evidence="4" id="KW-1185">Reference proteome</keyword>
<reference evidence="3" key="1">
    <citation type="submission" date="2023-06" db="EMBL/GenBank/DDBJ databases">
        <title>Genome-scale phylogeny and comparative genomics of the fungal order Sordariales.</title>
        <authorList>
            <consortium name="Lawrence Berkeley National Laboratory"/>
            <person name="Hensen N."/>
            <person name="Bonometti L."/>
            <person name="Westerberg I."/>
            <person name="Brannstrom I.O."/>
            <person name="Guillou S."/>
            <person name="Cros-Aarteil S."/>
            <person name="Calhoun S."/>
            <person name="Haridas S."/>
            <person name="Kuo A."/>
            <person name="Mondo S."/>
            <person name="Pangilinan J."/>
            <person name="Riley R."/>
            <person name="Labutti K."/>
            <person name="Andreopoulos B."/>
            <person name="Lipzen A."/>
            <person name="Chen C."/>
            <person name="Yanf M."/>
            <person name="Daum C."/>
            <person name="Ng V."/>
            <person name="Clum A."/>
            <person name="Steindorff A."/>
            <person name="Ohm R."/>
            <person name="Martin F."/>
            <person name="Silar P."/>
            <person name="Natvig D."/>
            <person name="Lalanne C."/>
            <person name="Gautier V."/>
            <person name="Ament-Velasquez S.L."/>
            <person name="Kruys A."/>
            <person name="Hutchinson M.I."/>
            <person name="Powell A.J."/>
            <person name="Barry K."/>
            <person name="Miller A.N."/>
            <person name="Grigoriev I.V."/>
            <person name="Debuchy R."/>
            <person name="Gladieux P."/>
            <person name="Thoren M.H."/>
            <person name="Johannesson H."/>
        </authorList>
    </citation>
    <scope>NUCLEOTIDE SEQUENCE</scope>
    <source>
        <strain evidence="3">SMH2532-1</strain>
    </source>
</reference>
<feature type="compositionally biased region" description="Basic and acidic residues" evidence="1">
    <location>
        <begin position="323"/>
        <end position="339"/>
    </location>
</feature>
<evidence type="ECO:0000259" key="2">
    <source>
        <dbReference type="Pfam" id="PF06985"/>
    </source>
</evidence>
<feature type="compositionally biased region" description="Polar residues" evidence="1">
    <location>
        <begin position="294"/>
        <end position="313"/>
    </location>
</feature>
<dbReference type="InterPro" id="IPR010730">
    <property type="entry name" value="HET"/>
</dbReference>
<comment type="caution">
    <text evidence="3">The sequence shown here is derived from an EMBL/GenBank/DDBJ whole genome shotgun (WGS) entry which is preliminary data.</text>
</comment>
<dbReference type="PANTHER" id="PTHR33112">
    <property type="entry name" value="DOMAIN PROTEIN, PUTATIVE-RELATED"/>
    <property type="match status" value="1"/>
</dbReference>
<organism evidence="3 4">
    <name type="scientific">Cercophora newfieldiana</name>
    <dbReference type="NCBI Taxonomy" id="92897"/>
    <lineage>
        <taxon>Eukaryota</taxon>
        <taxon>Fungi</taxon>
        <taxon>Dikarya</taxon>
        <taxon>Ascomycota</taxon>
        <taxon>Pezizomycotina</taxon>
        <taxon>Sordariomycetes</taxon>
        <taxon>Sordariomycetidae</taxon>
        <taxon>Sordariales</taxon>
        <taxon>Lasiosphaeriaceae</taxon>
        <taxon>Cercophora</taxon>
    </lineage>
</organism>
<evidence type="ECO:0000313" key="4">
    <source>
        <dbReference type="Proteomes" id="UP001174936"/>
    </source>
</evidence>
<feature type="compositionally biased region" description="Basic and acidic residues" evidence="1">
    <location>
        <begin position="1"/>
        <end position="15"/>
    </location>
</feature>